<evidence type="ECO:0000313" key="3">
    <source>
        <dbReference type="Proteomes" id="UP000076154"/>
    </source>
</evidence>
<gene>
    <name evidence="2" type="ORF">Hypma_001544</name>
</gene>
<organism evidence="2 3">
    <name type="scientific">Hypsizygus marmoreus</name>
    <name type="common">White beech mushroom</name>
    <name type="synonym">Agaricus marmoreus</name>
    <dbReference type="NCBI Taxonomy" id="39966"/>
    <lineage>
        <taxon>Eukaryota</taxon>
        <taxon>Fungi</taxon>
        <taxon>Dikarya</taxon>
        <taxon>Basidiomycota</taxon>
        <taxon>Agaricomycotina</taxon>
        <taxon>Agaricomycetes</taxon>
        <taxon>Agaricomycetidae</taxon>
        <taxon>Agaricales</taxon>
        <taxon>Tricholomatineae</taxon>
        <taxon>Lyophyllaceae</taxon>
        <taxon>Hypsizygus</taxon>
    </lineage>
</organism>
<evidence type="ECO:0000259" key="1">
    <source>
        <dbReference type="Pfam" id="PF12776"/>
    </source>
</evidence>
<dbReference type="OrthoDB" id="2930561at2759"/>
<dbReference type="Pfam" id="PF12776">
    <property type="entry name" value="Myb_DNA-bind_3"/>
    <property type="match status" value="1"/>
</dbReference>
<dbReference type="Proteomes" id="UP000076154">
    <property type="component" value="Unassembled WGS sequence"/>
</dbReference>
<dbReference type="EMBL" id="LUEZ02000012">
    <property type="protein sequence ID" value="RDB28093.1"/>
    <property type="molecule type" value="Genomic_DNA"/>
</dbReference>
<reference evidence="2" key="1">
    <citation type="submission" date="2018-04" db="EMBL/GenBank/DDBJ databases">
        <title>Whole genome sequencing of Hypsizygus marmoreus.</title>
        <authorList>
            <person name="Choi I.-G."/>
            <person name="Min B."/>
            <person name="Kim J.-G."/>
            <person name="Kim S."/>
            <person name="Oh Y.-L."/>
            <person name="Kong W.-S."/>
            <person name="Park H."/>
            <person name="Jeong J."/>
            <person name="Song E.-S."/>
        </authorList>
    </citation>
    <scope>NUCLEOTIDE SEQUENCE [LARGE SCALE GENOMIC DNA]</scope>
    <source>
        <strain evidence="2">51987-8</strain>
    </source>
</reference>
<name>A0A369K8E1_HYPMA</name>
<feature type="domain" description="Myb/SANT-like" evidence="1">
    <location>
        <begin position="9"/>
        <end position="83"/>
    </location>
</feature>
<dbReference type="STRING" id="39966.A0A369K8E1"/>
<evidence type="ECO:0000313" key="2">
    <source>
        <dbReference type="EMBL" id="RDB28093.1"/>
    </source>
</evidence>
<accession>A0A369K8E1</accession>
<proteinExistence type="predicted"/>
<dbReference type="InParanoid" id="A0A369K8E1"/>
<protein>
    <recommendedName>
        <fullName evidence="1">Myb/SANT-like domain-containing protein</fullName>
    </recommendedName>
</protein>
<comment type="caution">
    <text evidence="2">The sequence shown here is derived from an EMBL/GenBank/DDBJ whole genome shotgun (WGS) entry which is preliminary data.</text>
</comment>
<sequence>MSSKKTPASWTAADETALIDFLCDNRASAGDGMSFKLVIWNAATDHLVRFTTKGGRKDASSCKNKWSKMKETHSIITKIKAKSG</sequence>
<dbReference type="AlphaFoldDB" id="A0A369K8E1"/>
<keyword evidence="3" id="KW-1185">Reference proteome</keyword>
<dbReference type="InterPro" id="IPR024752">
    <property type="entry name" value="Myb/SANT-like_dom"/>
</dbReference>